<name>A0A5P8W2A2_9NOSO</name>
<dbReference type="Proteomes" id="UP000326678">
    <property type="component" value="Chromosome Gxm1"/>
</dbReference>
<proteinExistence type="predicted"/>
<reference evidence="1 2" key="1">
    <citation type="submission" date="2019-10" db="EMBL/GenBank/DDBJ databases">
        <title>Genomic and transcriptomic insights into the perfect genentic adaptation of a filamentous nitrogen-fixing cyanobacterium to rice fields.</title>
        <authorList>
            <person name="Chen Z."/>
        </authorList>
    </citation>
    <scope>NUCLEOTIDE SEQUENCE [LARGE SCALE GENOMIC DNA]</scope>
    <source>
        <strain evidence="1">CCNUC1</strain>
    </source>
</reference>
<keyword evidence="2" id="KW-1185">Reference proteome</keyword>
<gene>
    <name evidence="1" type="ORF">GXM_03867</name>
</gene>
<protein>
    <submittedName>
        <fullName evidence="1">Uncharacterized protein</fullName>
    </submittedName>
</protein>
<accession>A0A5P8W2A2</accession>
<organism evidence="1 2">
    <name type="scientific">Nostoc sphaeroides CCNUC1</name>
    <dbReference type="NCBI Taxonomy" id="2653204"/>
    <lineage>
        <taxon>Bacteria</taxon>
        <taxon>Bacillati</taxon>
        <taxon>Cyanobacteriota</taxon>
        <taxon>Cyanophyceae</taxon>
        <taxon>Nostocales</taxon>
        <taxon>Nostocaceae</taxon>
        <taxon>Nostoc</taxon>
    </lineage>
</organism>
<dbReference type="KEGG" id="nsh:GXM_03867"/>
<dbReference type="AlphaFoldDB" id="A0A5P8W2A2"/>
<evidence type="ECO:0000313" key="1">
    <source>
        <dbReference type="EMBL" id="QFS46386.1"/>
    </source>
</evidence>
<dbReference type="EMBL" id="CP045226">
    <property type="protein sequence ID" value="QFS46386.1"/>
    <property type="molecule type" value="Genomic_DNA"/>
</dbReference>
<sequence>MKILTGLISSLTLLSLNVVGLSQVQANFRFWIADFKLNSKLANHLRAKSNG</sequence>
<evidence type="ECO:0000313" key="2">
    <source>
        <dbReference type="Proteomes" id="UP000326678"/>
    </source>
</evidence>